<dbReference type="AlphaFoldDB" id="A0A7W8EDG7"/>
<evidence type="ECO:0000313" key="3">
    <source>
        <dbReference type="Proteomes" id="UP000568380"/>
    </source>
</evidence>
<proteinExistence type="predicted"/>
<feature type="region of interest" description="Disordered" evidence="1">
    <location>
        <begin position="198"/>
        <end position="302"/>
    </location>
</feature>
<keyword evidence="3" id="KW-1185">Reference proteome</keyword>
<gene>
    <name evidence="2" type="ORF">HNR40_002004</name>
</gene>
<protein>
    <submittedName>
        <fullName evidence="2">Uncharacterized protein</fullName>
    </submittedName>
</protein>
<accession>A0A7W8EDG7</accession>
<reference evidence="2 3" key="1">
    <citation type="submission" date="2020-08" db="EMBL/GenBank/DDBJ databases">
        <title>Genomic Encyclopedia of Type Strains, Phase IV (KMG-IV): sequencing the most valuable type-strain genomes for metagenomic binning, comparative biology and taxonomic classification.</title>
        <authorList>
            <person name="Goeker M."/>
        </authorList>
    </citation>
    <scope>NUCLEOTIDE SEQUENCE [LARGE SCALE GENOMIC DNA]</scope>
    <source>
        <strain evidence="2 3">DSM 45385</strain>
    </source>
</reference>
<name>A0A7W8EDG7_9ACTN</name>
<comment type="caution">
    <text evidence="2">The sequence shown here is derived from an EMBL/GenBank/DDBJ whole genome shotgun (WGS) entry which is preliminary data.</text>
</comment>
<feature type="compositionally biased region" description="Polar residues" evidence="1">
    <location>
        <begin position="231"/>
        <end position="247"/>
    </location>
</feature>
<organism evidence="2 3">
    <name type="scientific">Nonomuraea endophytica</name>
    <dbReference type="NCBI Taxonomy" id="714136"/>
    <lineage>
        <taxon>Bacteria</taxon>
        <taxon>Bacillati</taxon>
        <taxon>Actinomycetota</taxon>
        <taxon>Actinomycetes</taxon>
        <taxon>Streptosporangiales</taxon>
        <taxon>Streptosporangiaceae</taxon>
        <taxon>Nonomuraea</taxon>
    </lineage>
</organism>
<sequence>MSDRYGVAIEQAGDLLRWRSPLRAELWASRFVAEFDADGGDEEAFGELLEGASGQEAALVAAALSAVGTPVRAADPGPEWLARLGDVTCESAWYGKADPYGEQVLAALTFRYRNGKEPHTVVVAIDQVNGGIAVDVAVEEPKFLDDLCLSPADPALVAGRILEAFSLLDMLLGAPVADTLPPLRALTLTRARSIPAHLANTRTQPAKDPGHPAVAQTRPTDHPAQPADAQTRPTQDPGQPVHTQTRPTGDPAHPDVPAQAPHIPPAEARSAPTDDPAGSDHAQSRPADEVAQTGGTTAGFRAPDLSEFSELADVPGAAEAYRVLVEFVGDRDLWWSPARVSAFLTVWLPREATLSREAIEAMPEVVRAWTRRVADEPAIHEQIDADAPGLAARMADESLAGLRKTLTQRRQPEE</sequence>
<dbReference type="EMBL" id="JACHIN010000002">
    <property type="protein sequence ID" value="MBB5076540.1"/>
    <property type="molecule type" value="Genomic_DNA"/>
</dbReference>
<evidence type="ECO:0000256" key="1">
    <source>
        <dbReference type="SAM" id="MobiDB-lite"/>
    </source>
</evidence>
<dbReference type="Proteomes" id="UP000568380">
    <property type="component" value="Unassembled WGS sequence"/>
</dbReference>
<evidence type="ECO:0000313" key="2">
    <source>
        <dbReference type="EMBL" id="MBB5076540.1"/>
    </source>
</evidence>